<dbReference type="PANTHER" id="PTHR33526:SF4">
    <property type="entry name" value="OS07G0123800 PROTEIN"/>
    <property type="match status" value="1"/>
</dbReference>
<dbReference type="PIRSF" id="PIRSF031279">
    <property type="entry name" value="UCP031279"/>
    <property type="match status" value="1"/>
</dbReference>
<evidence type="ECO:0000313" key="2">
    <source>
        <dbReference type="Proteomes" id="UP000249390"/>
    </source>
</evidence>
<dbReference type="Proteomes" id="UP000249390">
    <property type="component" value="Unassembled WGS sequence"/>
</dbReference>
<accession>A0A328D9W2</accession>
<proteinExistence type="predicted"/>
<dbReference type="InterPro" id="IPR016972">
    <property type="entry name" value="UCP031279"/>
</dbReference>
<sequence>MMKIKAKTESGFRLCIKAPLRVVKRARDLYIRSLWDCSDKLTYSGGALNLMGCPAPAQLSPLPRSFSALSSEDEDLSELVRVASRRRLRGKEGPDRLWHVQPLKARSAPGRGGLPSAAVPAGRRMVVMVAIARIDEDKPCV</sequence>
<organism evidence="1 2">
    <name type="scientific">Cuscuta australis</name>
    <dbReference type="NCBI Taxonomy" id="267555"/>
    <lineage>
        <taxon>Eukaryota</taxon>
        <taxon>Viridiplantae</taxon>
        <taxon>Streptophyta</taxon>
        <taxon>Embryophyta</taxon>
        <taxon>Tracheophyta</taxon>
        <taxon>Spermatophyta</taxon>
        <taxon>Magnoliopsida</taxon>
        <taxon>eudicotyledons</taxon>
        <taxon>Gunneridae</taxon>
        <taxon>Pentapetalae</taxon>
        <taxon>asterids</taxon>
        <taxon>lamiids</taxon>
        <taxon>Solanales</taxon>
        <taxon>Convolvulaceae</taxon>
        <taxon>Cuscuteae</taxon>
        <taxon>Cuscuta</taxon>
        <taxon>Cuscuta subgen. Grammica</taxon>
        <taxon>Cuscuta sect. Cleistogrammica</taxon>
    </lineage>
</organism>
<comment type="caution">
    <text evidence="1">The sequence shown here is derived from an EMBL/GenBank/DDBJ whole genome shotgun (WGS) entry which is preliminary data.</text>
</comment>
<reference evidence="1 2" key="1">
    <citation type="submission" date="2018-06" db="EMBL/GenBank/DDBJ databases">
        <title>The Genome of Cuscuta australis (Dodder) Provides Insight into the Evolution of Plant Parasitism.</title>
        <authorList>
            <person name="Liu H."/>
        </authorList>
    </citation>
    <scope>NUCLEOTIDE SEQUENCE [LARGE SCALE GENOMIC DNA]</scope>
    <source>
        <strain evidence="2">cv. Yunnan</strain>
        <tissue evidence="1">Vines</tissue>
    </source>
</reference>
<evidence type="ECO:0000313" key="1">
    <source>
        <dbReference type="EMBL" id="RAL40723.1"/>
    </source>
</evidence>
<name>A0A328D9W2_9ASTE</name>
<dbReference type="AlphaFoldDB" id="A0A328D9W2"/>
<protein>
    <submittedName>
        <fullName evidence="1">Uncharacterized protein</fullName>
    </submittedName>
</protein>
<keyword evidence="2" id="KW-1185">Reference proteome</keyword>
<dbReference type="PANTHER" id="PTHR33526">
    <property type="entry name" value="OS07G0123800 PROTEIN"/>
    <property type="match status" value="1"/>
</dbReference>
<gene>
    <name evidence="1" type="ORF">DM860_008421</name>
</gene>
<dbReference type="EMBL" id="NQVE01000192">
    <property type="protein sequence ID" value="RAL40723.1"/>
    <property type="molecule type" value="Genomic_DNA"/>
</dbReference>